<gene>
    <name evidence="2" type="ORF">SK128_018722</name>
</gene>
<evidence type="ECO:0000313" key="2">
    <source>
        <dbReference type="EMBL" id="KAK7076465.1"/>
    </source>
</evidence>
<reference evidence="2 3" key="1">
    <citation type="submission" date="2023-11" db="EMBL/GenBank/DDBJ databases">
        <title>Halocaridina rubra genome assembly.</title>
        <authorList>
            <person name="Smith C."/>
        </authorList>
    </citation>
    <scope>NUCLEOTIDE SEQUENCE [LARGE SCALE GENOMIC DNA]</scope>
    <source>
        <strain evidence="2">EP-1</strain>
        <tissue evidence="2">Whole</tissue>
    </source>
</reference>
<dbReference type="AlphaFoldDB" id="A0AAN9A8Y7"/>
<accession>A0AAN9A8Y7</accession>
<sequence length="97" mass="10875">MIVTPGRAPPPKKKNLNSSSLGTKKMQRETKLGMEFPFMIIWIVDKQKADSNAVIHKVRQLSLDALDPSKTGFTCSHYFDTFEEVATLARPPLGKSR</sequence>
<dbReference type="Proteomes" id="UP001381693">
    <property type="component" value="Unassembled WGS sequence"/>
</dbReference>
<keyword evidence="3" id="KW-1185">Reference proteome</keyword>
<feature type="region of interest" description="Disordered" evidence="1">
    <location>
        <begin position="1"/>
        <end position="26"/>
    </location>
</feature>
<evidence type="ECO:0000313" key="3">
    <source>
        <dbReference type="Proteomes" id="UP001381693"/>
    </source>
</evidence>
<comment type="caution">
    <text evidence="2">The sequence shown here is derived from an EMBL/GenBank/DDBJ whole genome shotgun (WGS) entry which is preliminary data.</text>
</comment>
<protein>
    <submittedName>
        <fullName evidence="2">Uncharacterized protein</fullName>
    </submittedName>
</protein>
<proteinExistence type="predicted"/>
<organism evidence="2 3">
    <name type="scientific">Halocaridina rubra</name>
    <name type="common">Hawaiian red shrimp</name>
    <dbReference type="NCBI Taxonomy" id="373956"/>
    <lineage>
        <taxon>Eukaryota</taxon>
        <taxon>Metazoa</taxon>
        <taxon>Ecdysozoa</taxon>
        <taxon>Arthropoda</taxon>
        <taxon>Crustacea</taxon>
        <taxon>Multicrustacea</taxon>
        <taxon>Malacostraca</taxon>
        <taxon>Eumalacostraca</taxon>
        <taxon>Eucarida</taxon>
        <taxon>Decapoda</taxon>
        <taxon>Pleocyemata</taxon>
        <taxon>Caridea</taxon>
        <taxon>Atyoidea</taxon>
        <taxon>Atyidae</taxon>
        <taxon>Halocaridina</taxon>
    </lineage>
</organism>
<evidence type="ECO:0000256" key="1">
    <source>
        <dbReference type="SAM" id="MobiDB-lite"/>
    </source>
</evidence>
<name>A0AAN9A8Y7_HALRR</name>
<dbReference type="EMBL" id="JAXCGZ010009659">
    <property type="protein sequence ID" value="KAK7076465.1"/>
    <property type="molecule type" value="Genomic_DNA"/>
</dbReference>